<gene>
    <name evidence="12" type="ORF">QTG54_007565</name>
</gene>
<comment type="caution">
    <text evidence="12">The sequence shown here is derived from an EMBL/GenBank/DDBJ whole genome shotgun (WGS) entry which is preliminary data.</text>
</comment>
<feature type="transmembrane region" description="Helical" evidence="10">
    <location>
        <begin position="440"/>
        <end position="464"/>
    </location>
</feature>
<evidence type="ECO:0000259" key="11">
    <source>
        <dbReference type="PROSITE" id="PS50222"/>
    </source>
</evidence>
<feature type="transmembrane region" description="Helical" evidence="10">
    <location>
        <begin position="220"/>
        <end position="244"/>
    </location>
</feature>
<dbReference type="SMART" id="SM00054">
    <property type="entry name" value="EFh"/>
    <property type="match status" value="3"/>
</dbReference>
<dbReference type="CDD" id="cd00051">
    <property type="entry name" value="EFh"/>
    <property type="match status" value="1"/>
</dbReference>
<dbReference type="PROSITE" id="PS00018">
    <property type="entry name" value="EF_HAND_1"/>
    <property type="match status" value="2"/>
</dbReference>
<keyword evidence="13" id="KW-1185">Reference proteome</keyword>
<dbReference type="PANTHER" id="PTHR10464:SF4">
    <property type="entry name" value="UREA TRANSPORTER"/>
    <property type="match status" value="1"/>
</dbReference>
<evidence type="ECO:0000313" key="12">
    <source>
        <dbReference type="EMBL" id="KAK1741992.1"/>
    </source>
</evidence>
<evidence type="ECO:0000256" key="3">
    <source>
        <dbReference type="ARBA" id="ARBA00022475"/>
    </source>
</evidence>
<feature type="transmembrane region" description="Helical" evidence="10">
    <location>
        <begin position="471"/>
        <end position="490"/>
    </location>
</feature>
<sequence>MNEINAWGAYESGTTQTARRLDGGALRQRRPNTERRPARQPVAATALPHQLKTSGSLEDLQKTRAGSYENLENAQQQTSSSEYKVKSTHALFFGTDDVTSLKEKTGDEDVPEGPATKEPTFADAKHAKEWREMRDLARSVFHVYFSHNDCDDDEIAKMKQSHSSKKPSFLNKINGTMPWLPGLMHGSSAPNIVKAPILFMEASFRGIAQVFFQNNPLSGLLILVAMFVQSSRVAVHGIIAIVCGNLSGLFMGFDKSFLSCGLFGYNSFLVGLAIATFDSAEMHMGYNWSAAIGVIITSYFSSVLFVMLGKMLAPYKTPPFTLPFNISTLAFLLVMKQITRNEVNEEPLVSVAANPLTAKAFFAGSIRGVGQVFLANNIISGVLVLVGIMLCSRISAVAAFVGSLVGTAVAALVGEDAAAIENGLYGFNSSLTLTAMVMFYVPSLGSVSFGIVASVVTVFVQLALAETLRVYGLPFMTLPFCLAALVFIVIQGTTSNVISVPLSSMTTPEDHLKRVKRLSAGFDLLFGAIRSSSYKGDLRKSWKSVVGYKKGGTKRMSSVLEEYDEEVHGVEESGGFFNCCKQLFGSSSRESRIKNIQQSFRMSVAMKNRALRDEKVSYSRMFTYIDKNDDHEITKSQFEEFLRSFGLDDEVGLDFALEAFLLMDLDGSGDIDLDEFIAFAKISRHMPAIRSLAVKFFDFVDVNGDRAVEIAELDSACQYLNLPPISDDDRGSLNALCNEDDELEFDMIVNFVTIFKLKSIIKEYQEKGDSGHNLDESLRSSVRI</sequence>
<dbReference type="SUPFAM" id="SSF47473">
    <property type="entry name" value="EF-hand"/>
    <property type="match status" value="1"/>
</dbReference>
<dbReference type="InterPro" id="IPR029020">
    <property type="entry name" value="Ammonium/urea_transptr"/>
</dbReference>
<evidence type="ECO:0000313" key="13">
    <source>
        <dbReference type="Proteomes" id="UP001224775"/>
    </source>
</evidence>
<comment type="subcellular location">
    <subcellularLocation>
        <location evidence="1">Cell membrane</location>
        <topology evidence="1">Multi-pass membrane protein</topology>
    </subcellularLocation>
</comment>
<evidence type="ECO:0000256" key="10">
    <source>
        <dbReference type="SAM" id="Phobius"/>
    </source>
</evidence>
<evidence type="ECO:0000256" key="6">
    <source>
        <dbReference type="ARBA" id="ARBA00022989"/>
    </source>
</evidence>
<evidence type="ECO:0000256" key="9">
    <source>
        <dbReference type="SAM" id="MobiDB-lite"/>
    </source>
</evidence>
<evidence type="ECO:0000256" key="8">
    <source>
        <dbReference type="ARBA" id="ARBA00033993"/>
    </source>
</evidence>
<keyword evidence="5" id="KW-0106">Calcium</keyword>
<dbReference type="EMBL" id="JATAAI010000012">
    <property type="protein sequence ID" value="KAK1741992.1"/>
    <property type="molecule type" value="Genomic_DNA"/>
</dbReference>
<feature type="transmembrane region" description="Helical" evidence="10">
    <location>
        <begin position="256"/>
        <end position="276"/>
    </location>
</feature>
<dbReference type="Pfam" id="PF03253">
    <property type="entry name" value="UT"/>
    <property type="match status" value="1"/>
</dbReference>
<name>A0AAD8Y9G3_9STRA</name>
<evidence type="ECO:0000256" key="2">
    <source>
        <dbReference type="ARBA" id="ARBA00005914"/>
    </source>
</evidence>
<reference evidence="12" key="1">
    <citation type="submission" date="2023-06" db="EMBL/GenBank/DDBJ databases">
        <title>Survivors Of The Sea: Transcriptome response of Skeletonema marinoi to long-term dormancy.</title>
        <authorList>
            <person name="Pinder M.I.M."/>
            <person name="Kourtchenko O."/>
            <person name="Robertson E.K."/>
            <person name="Larsson T."/>
            <person name="Maumus F."/>
            <person name="Osuna-Cruz C.M."/>
            <person name="Vancaester E."/>
            <person name="Stenow R."/>
            <person name="Vandepoele K."/>
            <person name="Ploug H."/>
            <person name="Bruchert V."/>
            <person name="Godhe A."/>
            <person name="Topel M."/>
        </authorList>
    </citation>
    <scope>NUCLEOTIDE SEQUENCE</scope>
    <source>
        <strain evidence="12">R05AC</strain>
    </source>
</reference>
<feature type="domain" description="EF-hand" evidence="11">
    <location>
        <begin position="651"/>
        <end position="686"/>
    </location>
</feature>
<evidence type="ECO:0000256" key="4">
    <source>
        <dbReference type="ARBA" id="ARBA00022692"/>
    </source>
</evidence>
<dbReference type="Proteomes" id="UP001224775">
    <property type="component" value="Unassembled WGS sequence"/>
</dbReference>
<keyword evidence="7 10" id="KW-0472">Membrane</keyword>
<evidence type="ECO:0000256" key="5">
    <source>
        <dbReference type="ARBA" id="ARBA00022837"/>
    </source>
</evidence>
<feature type="region of interest" description="Disordered" evidence="9">
    <location>
        <begin position="1"/>
        <end position="56"/>
    </location>
</feature>
<comment type="catalytic activity">
    <reaction evidence="8">
        <text>urea(in) = urea(out)</text>
        <dbReference type="Rhea" id="RHEA:32799"/>
        <dbReference type="ChEBI" id="CHEBI:16199"/>
    </reaction>
</comment>
<keyword evidence="6 10" id="KW-1133">Transmembrane helix</keyword>
<feature type="transmembrane region" description="Helical" evidence="10">
    <location>
        <begin position="372"/>
        <end position="390"/>
    </location>
</feature>
<feature type="transmembrane region" description="Helical" evidence="10">
    <location>
        <begin position="288"/>
        <end position="308"/>
    </location>
</feature>
<dbReference type="InterPro" id="IPR018247">
    <property type="entry name" value="EF_Hand_1_Ca_BS"/>
</dbReference>
<evidence type="ECO:0000256" key="7">
    <source>
        <dbReference type="ARBA" id="ARBA00023136"/>
    </source>
</evidence>
<proteinExistence type="inferred from homology"/>
<dbReference type="InterPro" id="IPR011992">
    <property type="entry name" value="EF-hand-dom_pair"/>
</dbReference>
<feature type="transmembrane region" description="Helical" evidence="10">
    <location>
        <begin position="397"/>
        <end position="420"/>
    </location>
</feature>
<evidence type="ECO:0000256" key="1">
    <source>
        <dbReference type="ARBA" id="ARBA00004651"/>
    </source>
</evidence>
<keyword evidence="4 10" id="KW-0812">Transmembrane</keyword>
<dbReference type="PROSITE" id="PS50222">
    <property type="entry name" value="EF_HAND_2"/>
    <property type="match status" value="2"/>
</dbReference>
<protein>
    <submittedName>
        <fullName evidence="12">Urea transporter</fullName>
    </submittedName>
</protein>
<comment type="similarity">
    <text evidence="2">Belongs to the urea transporter family.</text>
</comment>
<dbReference type="Gene3D" id="1.10.238.10">
    <property type="entry name" value="EF-hand"/>
    <property type="match status" value="1"/>
</dbReference>
<organism evidence="12 13">
    <name type="scientific">Skeletonema marinoi</name>
    <dbReference type="NCBI Taxonomy" id="267567"/>
    <lineage>
        <taxon>Eukaryota</taxon>
        <taxon>Sar</taxon>
        <taxon>Stramenopiles</taxon>
        <taxon>Ochrophyta</taxon>
        <taxon>Bacillariophyta</taxon>
        <taxon>Coscinodiscophyceae</taxon>
        <taxon>Thalassiosirophycidae</taxon>
        <taxon>Thalassiosirales</taxon>
        <taxon>Skeletonemataceae</taxon>
        <taxon>Skeletonema</taxon>
        <taxon>Skeletonema marinoi-dohrnii complex</taxon>
    </lineage>
</organism>
<dbReference type="AlphaFoldDB" id="A0AAD8Y9G3"/>
<dbReference type="GO" id="GO:0015204">
    <property type="term" value="F:urea transmembrane transporter activity"/>
    <property type="evidence" value="ECO:0007669"/>
    <property type="project" value="InterPro"/>
</dbReference>
<accession>A0AAD8Y9G3</accession>
<dbReference type="GO" id="GO:0005509">
    <property type="term" value="F:calcium ion binding"/>
    <property type="evidence" value="ECO:0007669"/>
    <property type="project" value="InterPro"/>
</dbReference>
<dbReference type="Gene3D" id="1.10.3430.10">
    <property type="entry name" value="Ammonium transporter AmtB like domains"/>
    <property type="match status" value="1"/>
</dbReference>
<dbReference type="GO" id="GO:0005886">
    <property type="term" value="C:plasma membrane"/>
    <property type="evidence" value="ECO:0007669"/>
    <property type="project" value="UniProtKB-SubCell"/>
</dbReference>
<dbReference type="InterPro" id="IPR002048">
    <property type="entry name" value="EF_hand_dom"/>
</dbReference>
<feature type="domain" description="EF-hand" evidence="11">
    <location>
        <begin position="613"/>
        <end position="648"/>
    </location>
</feature>
<keyword evidence="3" id="KW-1003">Cell membrane</keyword>
<dbReference type="InterPro" id="IPR004937">
    <property type="entry name" value="Urea_transporter"/>
</dbReference>
<dbReference type="PANTHER" id="PTHR10464">
    <property type="entry name" value="UREA TRANSPORTER"/>
    <property type="match status" value="1"/>
</dbReference>